<evidence type="ECO:0000313" key="3">
    <source>
        <dbReference type="Proteomes" id="UP000054466"/>
    </source>
</evidence>
<feature type="transmembrane region" description="Helical" evidence="1">
    <location>
        <begin position="51"/>
        <end position="67"/>
    </location>
</feature>
<dbReference type="GeneID" id="27349224"/>
<dbReference type="RefSeq" id="XP_016244519.1">
    <property type="nucleotide sequence ID" value="XM_016397328.1"/>
</dbReference>
<proteinExistence type="predicted"/>
<evidence type="ECO:0000256" key="1">
    <source>
        <dbReference type="SAM" id="Phobius"/>
    </source>
</evidence>
<gene>
    <name evidence="2" type="ORF">PV07_10030</name>
</gene>
<name>A0A0D2BYT4_9EURO</name>
<keyword evidence="3" id="KW-1185">Reference proteome</keyword>
<dbReference type="VEuPathDB" id="FungiDB:PV07_10030"/>
<feature type="transmembrane region" description="Helical" evidence="1">
    <location>
        <begin position="87"/>
        <end position="104"/>
    </location>
</feature>
<dbReference type="EMBL" id="KN847045">
    <property type="protein sequence ID" value="KIW24303.1"/>
    <property type="molecule type" value="Genomic_DNA"/>
</dbReference>
<sequence>MAQPHKAGGTSIDTVYLKEDSGPSQAFLHGPDGNIRHLSSGAQRNATYSRFLWLAIPTVLAVGIFVADCRDITFGGRFYTVVVENRASISIAVAAVSGLFNFATRLRLTKTPTSLGVLQFWNAISSGILTWSLRPELLALLCIYLGVAAVPSAIWAGSLTPVATSTSHATTVRIPQYSNLSLVREWPSEIGSSGPFLRNTKGFFTYSIGIQYVGQLTQSLTTGTTTDGSARHHIKYDNSNFLYIGRSFGVGSSVGLVDDDILRNPLAQSYHFQELGYATEVSCDRNTSAGFFQISPDAVEDMLYAAEGYLPDSTEPEYSVYVGHGPSAIVAFGVAANQAKMTSRRYLGIAAGSSYVNLNAIQCVLDFIPATFDIAVDANGKSINTARRTAHSGDDAQFAPASDMEPSGDLTHVVARQFELYTNDLTNIYQSVVGNALNLSITDYQTFLLRAQSDNISARSSDSASLRGVENSITAMLDDILVGYASAQLMIAKDSIEIPATVSLSAIRFGKSVYVYVNIAINVLVLLLVAEEAARSRGWKNLATFDYTNLTHLVIAASRGGRGILDAVGEVSPTAEPNGYAARAEFGGSWRMTRLARLLRWISGRDKAKSRVRILLREDELPEAVEQGREREGLGRFRLAVA</sequence>
<dbReference type="OrthoDB" id="529273at2759"/>
<evidence type="ECO:0000313" key="2">
    <source>
        <dbReference type="EMBL" id="KIW24303.1"/>
    </source>
</evidence>
<accession>A0A0D2BYT4</accession>
<organism evidence="2 3">
    <name type="scientific">Cladophialophora immunda</name>
    <dbReference type="NCBI Taxonomy" id="569365"/>
    <lineage>
        <taxon>Eukaryota</taxon>
        <taxon>Fungi</taxon>
        <taxon>Dikarya</taxon>
        <taxon>Ascomycota</taxon>
        <taxon>Pezizomycotina</taxon>
        <taxon>Eurotiomycetes</taxon>
        <taxon>Chaetothyriomycetidae</taxon>
        <taxon>Chaetothyriales</taxon>
        <taxon>Herpotrichiellaceae</taxon>
        <taxon>Cladophialophora</taxon>
    </lineage>
</organism>
<keyword evidence="1" id="KW-0472">Membrane</keyword>
<dbReference type="STRING" id="569365.A0A0D2BYT4"/>
<keyword evidence="1" id="KW-0812">Transmembrane</keyword>
<dbReference type="AlphaFoldDB" id="A0A0D2BYT4"/>
<reference evidence="2 3" key="1">
    <citation type="submission" date="2015-01" db="EMBL/GenBank/DDBJ databases">
        <title>The Genome Sequence of Cladophialophora immunda CBS83496.</title>
        <authorList>
            <consortium name="The Broad Institute Genomics Platform"/>
            <person name="Cuomo C."/>
            <person name="de Hoog S."/>
            <person name="Gorbushina A."/>
            <person name="Stielow B."/>
            <person name="Teixiera M."/>
            <person name="Abouelleil A."/>
            <person name="Chapman S.B."/>
            <person name="Priest M."/>
            <person name="Young S.K."/>
            <person name="Wortman J."/>
            <person name="Nusbaum C."/>
            <person name="Birren B."/>
        </authorList>
    </citation>
    <scope>NUCLEOTIDE SEQUENCE [LARGE SCALE GENOMIC DNA]</scope>
    <source>
        <strain evidence="2 3">CBS 83496</strain>
    </source>
</reference>
<keyword evidence="1" id="KW-1133">Transmembrane helix</keyword>
<dbReference type="HOGENOM" id="CLU_022728_1_1_1"/>
<protein>
    <submittedName>
        <fullName evidence="2">Uncharacterized protein</fullName>
    </submittedName>
</protein>
<feature type="transmembrane region" description="Helical" evidence="1">
    <location>
        <begin position="137"/>
        <end position="157"/>
    </location>
</feature>
<dbReference type="Proteomes" id="UP000054466">
    <property type="component" value="Unassembled WGS sequence"/>
</dbReference>